<dbReference type="EMBL" id="CP113520">
    <property type="protein sequence ID" value="WAJ27115.1"/>
    <property type="molecule type" value="Genomic_DNA"/>
</dbReference>
<evidence type="ECO:0000313" key="2">
    <source>
        <dbReference type="Proteomes" id="UP001163223"/>
    </source>
</evidence>
<name>A0ACD4NJU0_9HYPH</name>
<evidence type="ECO:0000313" key="1">
    <source>
        <dbReference type="EMBL" id="WAJ27115.1"/>
    </source>
</evidence>
<accession>A0ACD4NJU0</accession>
<protein>
    <submittedName>
        <fullName evidence="1">Uncharacterized protein</fullName>
    </submittedName>
</protein>
<dbReference type="Proteomes" id="UP001163223">
    <property type="component" value="Chromosome"/>
</dbReference>
<organism evidence="1 2">
    <name type="scientific">Antarcticirhabdus aurantiaca</name>
    <dbReference type="NCBI Taxonomy" id="2606717"/>
    <lineage>
        <taxon>Bacteria</taxon>
        <taxon>Pseudomonadati</taxon>
        <taxon>Pseudomonadota</taxon>
        <taxon>Alphaproteobacteria</taxon>
        <taxon>Hyphomicrobiales</taxon>
        <taxon>Aurantimonadaceae</taxon>
        <taxon>Antarcticirhabdus</taxon>
    </lineage>
</organism>
<proteinExistence type="predicted"/>
<keyword evidence="2" id="KW-1185">Reference proteome</keyword>
<reference evidence="1" key="1">
    <citation type="submission" date="2022-11" db="EMBL/GenBank/DDBJ databases">
        <title>beta-Carotene-producing bacterium, Jeongeuplla avenae sp. nov., alleviates the salt stress of Arabidopsis seedlings.</title>
        <authorList>
            <person name="Jiang L."/>
            <person name="Lee J."/>
        </authorList>
    </citation>
    <scope>NUCLEOTIDE SEQUENCE</scope>
    <source>
        <strain evidence="1">DY_R2A_6</strain>
    </source>
</reference>
<gene>
    <name evidence="1" type="ORF">OXU80_19995</name>
</gene>
<sequence length="99" mass="11087">MRPALHFVGFRDDRYTSAVRVFGEPDFIHRGWDRRALREIADVDTVVFADGPHDQAPRAKSFTDIHDGSEPGSPFVGSSLSAMRSVKVPGKRFRMGREG</sequence>